<dbReference type="EMBL" id="ADVL01000791">
    <property type="protein sequence ID" value="EFH09400.1"/>
    <property type="molecule type" value="Genomic_DNA"/>
</dbReference>
<accession>D5RTG9</accession>
<reference evidence="1 2" key="1">
    <citation type="submission" date="2010-04" db="EMBL/GenBank/DDBJ databases">
        <authorList>
            <person name="Qin X."/>
            <person name="Bachman B."/>
            <person name="Battles P."/>
            <person name="Bell A."/>
            <person name="Bess C."/>
            <person name="Bickham C."/>
            <person name="Chaboub L."/>
            <person name="Chen D."/>
            <person name="Coyle M."/>
            <person name="Deiros D.R."/>
            <person name="Dinh H."/>
            <person name="Forbes L."/>
            <person name="Fowler G."/>
            <person name="Francisco L."/>
            <person name="Fu Q."/>
            <person name="Gubbala S."/>
            <person name="Hale W."/>
            <person name="Han Y."/>
            <person name="Hemphill L."/>
            <person name="Highlander S.K."/>
            <person name="Hirani K."/>
            <person name="Hogues M."/>
            <person name="Jackson L."/>
            <person name="Jakkamsetti A."/>
            <person name="Javaid M."/>
            <person name="Jiang H."/>
            <person name="Korchina V."/>
            <person name="Kovar C."/>
            <person name="Lara F."/>
            <person name="Lee S."/>
            <person name="Mata R."/>
            <person name="Mathew T."/>
            <person name="Moen C."/>
            <person name="Morales K."/>
            <person name="Munidasa M."/>
            <person name="Nazareth L."/>
            <person name="Ngo R."/>
            <person name="Nguyen L."/>
            <person name="Okwuonu G."/>
            <person name="Ongeri F."/>
            <person name="Patil S."/>
            <person name="Petrosino J."/>
            <person name="Pham C."/>
            <person name="Pham P."/>
            <person name="Pu L.-L."/>
            <person name="Puazo M."/>
            <person name="Raj R."/>
            <person name="Reid J."/>
            <person name="Rouhana J."/>
            <person name="Saada N."/>
            <person name="Shang Y."/>
            <person name="Simmons D."/>
            <person name="Thornton R."/>
            <person name="Warren J."/>
            <person name="Weissenberger G."/>
            <person name="Zhang J."/>
            <person name="Zhang L."/>
            <person name="Zhou C."/>
            <person name="Zhu D."/>
            <person name="Muzny D."/>
            <person name="Worley K."/>
            <person name="Gibbs R."/>
        </authorList>
    </citation>
    <scope>NUCLEOTIDE SEQUENCE [LARGE SCALE GENOMIC DNA]</scope>
    <source>
        <strain evidence="1 2">ATCC 49957</strain>
    </source>
</reference>
<dbReference type="AlphaFoldDB" id="D5RTG9"/>
<protein>
    <submittedName>
        <fullName evidence="1">Uncharacterized protein</fullName>
    </submittedName>
</protein>
<organism evidence="1 2">
    <name type="scientific">Pseudoroseomonas cervicalis ATCC 49957</name>
    <dbReference type="NCBI Taxonomy" id="525371"/>
    <lineage>
        <taxon>Bacteria</taxon>
        <taxon>Pseudomonadati</taxon>
        <taxon>Pseudomonadota</taxon>
        <taxon>Alphaproteobacteria</taxon>
        <taxon>Acetobacterales</taxon>
        <taxon>Roseomonadaceae</taxon>
        <taxon>Roseomonas</taxon>
    </lineage>
</organism>
<keyword evidence="2" id="KW-1185">Reference proteome</keyword>
<dbReference type="HOGENOM" id="CLU_090956_0_0_5"/>
<name>D5RTG9_9PROT</name>
<evidence type="ECO:0000313" key="1">
    <source>
        <dbReference type="EMBL" id="EFH09400.1"/>
    </source>
</evidence>
<proteinExistence type="predicted"/>
<dbReference type="Proteomes" id="UP000005324">
    <property type="component" value="Unassembled WGS sequence"/>
</dbReference>
<sequence length="213" mass="23212">MAAGGVHPAGAIEAMIDLHIRTDLPRLEKALLSLSRQMPFVEALTLTTAAKGAADEVREELPSIFDQPTPFTRNGVAIQPARRGAPMARVYIRQRQAEYLAPQETGGVVQPKAGRRALVVPVEIRRNQYGNMARNALKNLKGKPGVFIGTGPGGAGGFWRRREDQPPELLAAFKREATYKPVFGFKARVIKSVRSRLGPALQQAIARARATAR</sequence>
<evidence type="ECO:0000313" key="2">
    <source>
        <dbReference type="Proteomes" id="UP000005324"/>
    </source>
</evidence>
<comment type="caution">
    <text evidence="1">The sequence shown here is derived from an EMBL/GenBank/DDBJ whole genome shotgun (WGS) entry which is preliminary data.</text>
</comment>
<gene>
    <name evidence="1" type="ORF">HMPREF0731_4381</name>
</gene>